<gene>
    <name evidence="7" type="primary">pecam1b</name>
</gene>
<reference evidence="7 8" key="1">
    <citation type="journal article" date="2011" name="Genome Biol. Evol.">
        <title>Integration of the genetic map and genome assembly of fugu facilitates insights into distinct features of genome evolution in teleosts and mammals.</title>
        <authorList>
            <person name="Kai W."/>
            <person name="Kikuchi K."/>
            <person name="Tohari S."/>
            <person name="Chew A.K."/>
            <person name="Tay A."/>
            <person name="Fujiwara A."/>
            <person name="Hosoya S."/>
            <person name="Suetake H."/>
            <person name="Naruse K."/>
            <person name="Brenner S."/>
            <person name="Suzuki Y."/>
            <person name="Venkatesh B."/>
        </authorList>
    </citation>
    <scope>NUCLEOTIDE SEQUENCE [LARGE SCALE GENOMIC DNA]</scope>
</reference>
<proteinExistence type="predicted"/>
<dbReference type="GO" id="GO:0098742">
    <property type="term" value="P:cell-cell adhesion via plasma-membrane adhesion molecules"/>
    <property type="evidence" value="ECO:0007669"/>
    <property type="project" value="TreeGrafter"/>
</dbReference>
<dbReference type="SMART" id="SM00408">
    <property type="entry name" value="IGc2"/>
    <property type="match status" value="2"/>
</dbReference>
<dbReference type="RefSeq" id="XP_029706099.1">
    <property type="nucleotide sequence ID" value="XM_029850239.1"/>
</dbReference>
<feature type="chain" id="PRO_5025328702" evidence="5">
    <location>
        <begin position="20"/>
        <end position="657"/>
    </location>
</feature>
<evidence type="ECO:0000256" key="2">
    <source>
        <dbReference type="ARBA" id="ARBA00023157"/>
    </source>
</evidence>
<feature type="signal peptide" evidence="5">
    <location>
        <begin position="1"/>
        <end position="19"/>
    </location>
</feature>
<evidence type="ECO:0000259" key="6">
    <source>
        <dbReference type="PROSITE" id="PS50835"/>
    </source>
</evidence>
<accession>A0A674NQJ6</accession>
<dbReference type="Ensembl" id="ENSTRUT00000068298.1">
    <property type="protein sequence ID" value="ENSTRUP00000075584.1"/>
    <property type="gene ID" value="ENSTRUG00000027739.1"/>
</dbReference>
<dbReference type="PANTHER" id="PTHR11481">
    <property type="entry name" value="IMMUNOGLOBULIN FC RECEPTOR"/>
    <property type="match status" value="1"/>
</dbReference>
<evidence type="ECO:0000256" key="3">
    <source>
        <dbReference type="ARBA" id="ARBA00023180"/>
    </source>
</evidence>
<dbReference type="InterPro" id="IPR050488">
    <property type="entry name" value="Ig_Fc_receptor"/>
</dbReference>
<dbReference type="InterPro" id="IPR003599">
    <property type="entry name" value="Ig_sub"/>
</dbReference>
<dbReference type="GO" id="GO:0009897">
    <property type="term" value="C:external side of plasma membrane"/>
    <property type="evidence" value="ECO:0007669"/>
    <property type="project" value="TreeGrafter"/>
</dbReference>
<feature type="transmembrane region" description="Helical" evidence="4">
    <location>
        <begin position="592"/>
        <end position="613"/>
    </location>
</feature>
<dbReference type="OMA" id="CAITIMG"/>
<evidence type="ECO:0000256" key="1">
    <source>
        <dbReference type="ARBA" id="ARBA00022729"/>
    </source>
</evidence>
<dbReference type="GeneTree" id="ENSGT01140000282577"/>
<dbReference type="AlphaFoldDB" id="A0A674NQJ6"/>
<evidence type="ECO:0000256" key="4">
    <source>
        <dbReference type="SAM" id="Phobius"/>
    </source>
</evidence>
<evidence type="ECO:0000256" key="5">
    <source>
        <dbReference type="SAM" id="SignalP"/>
    </source>
</evidence>
<evidence type="ECO:0000313" key="8">
    <source>
        <dbReference type="Proteomes" id="UP000005226"/>
    </source>
</evidence>
<dbReference type="PANTHER" id="PTHR11481:SF125">
    <property type="entry name" value="PLATELET ENDOTHELIAL CELL ADHESION MOLECULE-LIKE ISOFORM X1"/>
    <property type="match status" value="1"/>
</dbReference>
<sequence length="657" mass="71623">MDLLLLAVLLGSYVRPSRSVDPQPVFTIRDLTLSIEPGADVTRDTNVTLRCRALVSTSGPVVLTREYTISKDGSAIYTKTSLSSEDLLYALPRSRFSNTGRYQCSVRVEDKRRSSPVKKLTVTGLAEPTLQLNKGVVSEGEEITATCSAPGETGSIFFYFYDNSTDVAEQHENSNQTKVKFHLSSVGVHKIHCRYSVLLTPGSQDSKVSNGVVVSVKELPIVPVLEVAPEHQIFEGDPLTVRCYINAQHQLPGGVELYLSQGSRLLSHGAPSINHSMVALAQQPGELECKLEMGNVVKVARKTISVIELFSVPTVSVSPTDVFQRQLMTLTCRSEHVAPERLSREELRYSLVPAEHLLYPRAKGVFTGEALEHHFNYTCAAEAKGIVKHSHTLTVRPKVAVSVPKISVEGRAILGRPVKILCESDSGSPPINYTLLKGNIKLDTVEVRLPSERAVFMVTISSPAEMSRFMCEASNGPKDPPLSRRLNTTVVEPLSDATLTVIPNLSEISEGDHLYLICGVKGSPPITFKWYRSGQATPVHTTMANKNHTDFQIPLLSKDHSGEYHCEAINYANFIHSEPVIIAVRLALWKKALIGCVGLLAASVLVLVCVLCFRAKRGAAALYDGTEGRVTNGVRDSAASLPADISNRSSYSIPATV</sequence>
<dbReference type="InterPro" id="IPR013783">
    <property type="entry name" value="Ig-like_fold"/>
</dbReference>
<dbReference type="InterPro" id="IPR036179">
    <property type="entry name" value="Ig-like_dom_sf"/>
</dbReference>
<dbReference type="PROSITE" id="PS50835">
    <property type="entry name" value="IG_LIKE"/>
    <property type="match status" value="3"/>
</dbReference>
<evidence type="ECO:0000313" key="7">
    <source>
        <dbReference type="Ensembl" id="ENSTRUP00000075584.1"/>
    </source>
</evidence>
<dbReference type="Pfam" id="PF17736">
    <property type="entry name" value="Ig_C17orf99"/>
    <property type="match status" value="1"/>
</dbReference>
<keyword evidence="3" id="KW-0325">Glycoprotein</keyword>
<dbReference type="Pfam" id="PF13927">
    <property type="entry name" value="Ig_3"/>
    <property type="match status" value="1"/>
</dbReference>
<dbReference type="InterPro" id="IPR003598">
    <property type="entry name" value="Ig_sub2"/>
</dbReference>
<keyword evidence="4" id="KW-1133">Transmembrane helix</keyword>
<feature type="domain" description="Ig-like" evidence="6">
    <location>
        <begin position="493"/>
        <end position="583"/>
    </location>
</feature>
<organism evidence="7 8">
    <name type="scientific">Takifugu rubripes</name>
    <name type="common">Japanese pufferfish</name>
    <name type="synonym">Fugu rubripes</name>
    <dbReference type="NCBI Taxonomy" id="31033"/>
    <lineage>
        <taxon>Eukaryota</taxon>
        <taxon>Metazoa</taxon>
        <taxon>Chordata</taxon>
        <taxon>Craniata</taxon>
        <taxon>Vertebrata</taxon>
        <taxon>Euteleostomi</taxon>
        <taxon>Actinopterygii</taxon>
        <taxon>Neopterygii</taxon>
        <taxon>Teleostei</taxon>
        <taxon>Neoteleostei</taxon>
        <taxon>Acanthomorphata</taxon>
        <taxon>Eupercaria</taxon>
        <taxon>Tetraodontiformes</taxon>
        <taxon>Tetradontoidea</taxon>
        <taxon>Tetraodontidae</taxon>
        <taxon>Takifugu</taxon>
    </lineage>
</organism>
<dbReference type="InParanoid" id="A0A674NQJ6"/>
<keyword evidence="1 5" id="KW-0732">Signal</keyword>
<dbReference type="GO" id="GO:0006955">
    <property type="term" value="P:immune response"/>
    <property type="evidence" value="ECO:0007669"/>
    <property type="project" value="TreeGrafter"/>
</dbReference>
<feature type="domain" description="Ig-like" evidence="6">
    <location>
        <begin position="397"/>
        <end position="487"/>
    </location>
</feature>
<keyword evidence="4" id="KW-0812">Transmembrane</keyword>
<keyword evidence="4" id="KW-0472">Membrane</keyword>
<feature type="domain" description="Ig-like" evidence="6">
    <location>
        <begin position="24"/>
        <end position="123"/>
    </location>
</feature>
<dbReference type="Proteomes" id="UP000005226">
    <property type="component" value="Chromosome 17"/>
</dbReference>
<dbReference type="GeneID" id="101077083"/>
<keyword evidence="8" id="KW-1185">Reference proteome</keyword>
<dbReference type="Gene3D" id="2.60.40.10">
    <property type="entry name" value="Immunoglobulins"/>
    <property type="match status" value="3"/>
</dbReference>
<dbReference type="GO" id="GO:0007166">
    <property type="term" value="P:cell surface receptor signaling pathway"/>
    <property type="evidence" value="ECO:0007669"/>
    <property type="project" value="TreeGrafter"/>
</dbReference>
<name>A0A674NQJ6_TAKRU</name>
<dbReference type="InterPro" id="IPR007110">
    <property type="entry name" value="Ig-like_dom"/>
</dbReference>
<keyword evidence="2" id="KW-1015">Disulfide bond</keyword>
<protein>
    <submittedName>
        <fullName evidence="7">Platelet endothelial cell adhesion molecule-like</fullName>
    </submittedName>
</protein>
<dbReference type="GO" id="GO:0004888">
    <property type="term" value="F:transmembrane signaling receptor activity"/>
    <property type="evidence" value="ECO:0007669"/>
    <property type="project" value="TreeGrafter"/>
</dbReference>
<dbReference type="InterPro" id="IPR040878">
    <property type="entry name" value="IL-40-like_Ig"/>
</dbReference>
<reference evidence="7" key="2">
    <citation type="submission" date="2025-08" db="UniProtKB">
        <authorList>
            <consortium name="Ensembl"/>
        </authorList>
    </citation>
    <scope>IDENTIFICATION</scope>
</reference>
<dbReference type="SMART" id="SM00409">
    <property type="entry name" value="IG"/>
    <property type="match status" value="4"/>
</dbReference>
<dbReference type="SUPFAM" id="SSF48726">
    <property type="entry name" value="Immunoglobulin"/>
    <property type="match status" value="3"/>
</dbReference>
<reference evidence="7" key="3">
    <citation type="submission" date="2025-09" db="UniProtKB">
        <authorList>
            <consortium name="Ensembl"/>
        </authorList>
    </citation>
    <scope>IDENTIFICATION</scope>
</reference>